<feature type="signal peptide" evidence="3">
    <location>
        <begin position="1"/>
        <end position="19"/>
    </location>
</feature>
<keyword evidence="3" id="KW-0732">Signal</keyword>
<dbReference type="EnsemblProtists" id="HpaT804823">
    <property type="protein sequence ID" value="HpaP804823"/>
    <property type="gene ID" value="HpaG804823"/>
</dbReference>
<reference evidence="4" key="2">
    <citation type="submission" date="2015-06" db="UniProtKB">
        <authorList>
            <consortium name="EnsemblProtists"/>
        </authorList>
    </citation>
    <scope>IDENTIFICATION</scope>
    <source>
        <strain evidence="4">Emoy2</strain>
    </source>
</reference>
<dbReference type="VEuPathDB" id="FungiDB:HpaG804823"/>
<organism evidence="4 5">
    <name type="scientific">Hyaloperonospora arabidopsidis (strain Emoy2)</name>
    <name type="common">Downy mildew agent</name>
    <name type="synonym">Peronospora arabidopsidis</name>
    <dbReference type="NCBI Taxonomy" id="559515"/>
    <lineage>
        <taxon>Eukaryota</taxon>
        <taxon>Sar</taxon>
        <taxon>Stramenopiles</taxon>
        <taxon>Oomycota</taxon>
        <taxon>Peronosporomycetes</taxon>
        <taxon>Peronosporales</taxon>
        <taxon>Peronosporaceae</taxon>
        <taxon>Hyaloperonospora</taxon>
    </lineage>
</organism>
<proteinExistence type="predicted"/>
<evidence type="ECO:0000256" key="2">
    <source>
        <dbReference type="SAM" id="Phobius"/>
    </source>
</evidence>
<keyword evidence="5" id="KW-1185">Reference proteome</keyword>
<accession>M4BEV5</accession>
<keyword evidence="2" id="KW-0812">Transmembrane</keyword>
<dbReference type="AlphaFoldDB" id="M4BEV5"/>
<evidence type="ECO:0008006" key="6">
    <source>
        <dbReference type="Google" id="ProtNLM"/>
    </source>
</evidence>
<dbReference type="STRING" id="559515.M4BEV5"/>
<feature type="region of interest" description="Disordered" evidence="1">
    <location>
        <begin position="260"/>
        <end position="280"/>
    </location>
</feature>
<feature type="compositionally biased region" description="Polar residues" evidence="1">
    <location>
        <begin position="260"/>
        <end position="274"/>
    </location>
</feature>
<evidence type="ECO:0000313" key="4">
    <source>
        <dbReference type="EnsemblProtists" id="HpaP804823"/>
    </source>
</evidence>
<dbReference type="eggNOG" id="ENOG502SK13">
    <property type="taxonomic scope" value="Eukaryota"/>
</dbReference>
<protein>
    <recommendedName>
        <fullName evidence="6">Carbohydrate-binding protein</fullName>
    </recommendedName>
</protein>
<dbReference type="EMBL" id="JH598187">
    <property type="status" value="NOT_ANNOTATED_CDS"/>
    <property type="molecule type" value="Genomic_DNA"/>
</dbReference>
<evidence type="ECO:0000313" key="5">
    <source>
        <dbReference type="Proteomes" id="UP000011713"/>
    </source>
</evidence>
<feature type="chain" id="PRO_5004049023" description="Carbohydrate-binding protein" evidence="3">
    <location>
        <begin position="20"/>
        <end position="382"/>
    </location>
</feature>
<reference evidence="5" key="1">
    <citation type="journal article" date="2010" name="Science">
        <title>Signatures of adaptation to obligate biotrophy in the Hyaloperonospora arabidopsidis genome.</title>
        <authorList>
            <person name="Baxter L."/>
            <person name="Tripathy S."/>
            <person name="Ishaque N."/>
            <person name="Boot N."/>
            <person name="Cabral A."/>
            <person name="Kemen E."/>
            <person name="Thines M."/>
            <person name="Ah-Fong A."/>
            <person name="Anderson R."/>
            <person name="Badejoko W."/>
            <person name="Bittner-Eddy P."/>
            <person name="Boore J.L."/>
            <person name="Chibucos M.C."/>
            <person name="Coates M."/>
            <person name="Dehal P."/>
            <person name="Delehaunty K."/>
            <person name="Dong S."/>
            <person name="Downton P."/>
            <person name="Dumas B."/>
            <person name="Fabro G."/>
            <person name="Fronick C."/>
            <person name="Fuerstenberg S.I."/>
            <person name="Fulton L."/>
            <person name="Gaulin E."/>
            <person name="Govers F."/>
            <person name="Hughes L."/>
            <person name="Humphray S."/>
            <person name="Jiang R.H."/>
            <person name="Judelson H."/>
            <person name="Kamoun S."/>
            <person name="Kyung K."/>
            <person name="Meijer H."/>
            <person name="Minx P."/>
            <person name="Morris P."/>
            <person name="Nelson J."/>
            <person name="Phuntumart V."/>
            <person name="Qutob D."/>
            <person name="Rehmany A."/>
            <person name="Rougon-Cardoso A."/>
            <person name="Ryden P."/>
            <person name="Torto-Alalibo T."/>
            <person name="Studholme D."/>
            <person name="Wang Y."/>
            <person name="Win J."/>
            <person name="Wood J."/>
            <person name="Clifton S.W."/>
            <person name="Rogers J."/>
            <person name="Van den Ackerveken G."/>
            <person name="Jones J.D."/>
            <person name="McDowell J.M."/>
            <person name="Beynon J."/>
            <person name="Tyler B.M."/>
        </authorList>
    </citation>
    <scope>NUCLEOTIDE SEQUENCE [LARGE SCALE GENOMIC DNA]</scope>
    <source>
        <strain evidence="5">Emoy2</strain>
    </source>
</reference>
<sequence>MLHTLPLLLVALRASFSTAIDVSICRDATYDIAVEASTLCAGAGAFPVGTQCPKTGNIAVADCYSYLPSYVDGTCVAPEDAVCQVVTGDTWGCVLPSIGCDDVVLGSPGCATWDYFGNLTEQKPFDGHADIDYDARWFIQTSPLRDLLSCGVDEPTPAPTTPRPTPAATVPARVATPAPTTRAKIPVPTPAPTSRTKIPVPTPAPTEKPTQAPMEAPTWTEIPTESPAWTEIPTEAPTWTETPTETPSWTEAPVETPWTVTNSTNMTAPGNTSLDSDDGGVRVGDADERDLSDEVSMSTVSLAAVDGEKSTEFGAGTIVAVAVAAAAAAIAAVGAIYARNRTQLFPQENEAEGARRGSTEYEMVVTPPHALTSPQGLTSPRM</sequence>
<dbReference type="OMA" id="WFVQTTE"/>
<dbReference type="InParanoid" id="M4BEV5"/>
<feature type="region of interest" description="Disordered" evidence="1">
    <location>
        <begin position="177"/>
        <end position="215"/>
    </location>
</feature>
<keyword evidence="2" id="KW-1133">Transmembrane helix</keyword>
<feature type="transmembrane region" description="Helical" evidence="2">
    <location>
        <begin position="313"/>
        <end position="338"/>
    </location>
</feature>
<keyword evidence="2" id="KW-0472">Membrane</keyword>
<evidence type="ECO:0000256" key="3">
    <source>
        <dbReference type="SAM" id="SignalP"/>
    </source>
</evidence>
<name>M4BEV5_HYAAE</name>
<dbReference type="Proteomes" id="UP000011713">
    <property type="component" value="Unassembled WGS sequence"/>
</dbReference>
<evidence type="ECO:0000256" key="1">
    <source>
        <dbReference type="SAM" id="MobiDB-lite"/>
    </source>
</evidence>
<dbReference type="HOGENOM" id="CLU_055545_1_0_1"/>